<dbReference type="AlphaFoldDB" id="A0A9W5AZ00"/>
<feature type="domain" description="Molybdopterin dinucleotide-binding" evidence="12">
    <location>
        <begin position="677"/>
        <end position="741"/>
    </location>
</feature>
<organism evidence="13 14">
    <name type="scientific">Agrobacterium genomosp. 2 str. CFBP 5494</name>
    <dbReference type="NCBI Taxonomy" id="1183436"/>
    <lineage>
        <taxon>Bacteria</taxon>
        <taxon>Pseudomonadati</taxon>
        <taxon>Pseudomonadota</taxon>
        <taxon>Alphaproteobacteria</taxon>
        <taxon>Hyphomicrobiales</taxon>
        <taxon>Rhizobiaceae</taxon>
        <taxon>Rhizobium/Agrobacterium group</taxon>
        <taxon>Agrobacterium</taxon>
        <taxon>Agrobacterium tumefaciens complex</taxon>
    </lineage>
</organism>
<keyword evidence="6" id="KW-0479">Metal-binding</keyword>
<comment type="cofactor">
    <cofactor evidence="2">
        <name>[4Fe-4S] cluster</name>
        <dbReference type="ChEBI" id="CHEBI:49883"/>
    </cofactor>
</comment>
<keyword evidence="8" id="KW-0408">Iron</keyword>
<evidence type="ECO:0000256" key="6">
    <source>
        <dbReference type="ARBA" id="ARBA00022723"/>
    </source>
</evidence>
<evidence type="ECO:0000256" key="1">
    <source>
        <dbReference type="ARBA" id="ARBA00001942"/>
    </source>
</evidence>
<dbReference type="InterPro" id="IPR050123">
    <property type="entry name" value="Prok_molybdopt-oxidoreductase"/>
</dbReference>
<dbReference type="InterPro" id="IPR006657">
    <property type="entry name" value="MoPterin_dinucl-bd_dom"/>
</dbReference>
<dbReference type="GO" id="GO:0008863">
    <property type="term" value="F:formate dehydrogenase (NAD+) activity"/>
    <property type="evidence" value="ECO:0007669"/>
    <property type="project" value="InterPro"/>
</dbReference>
<evidence type="ECO:0000259" key="12">
    <source>
        <dbReference type="Pfam" id="PF01568"/>
    </source>
</evidence>
<name>A0A9W5AZ00_9HYPH</name>
<dbReference type="NCBIfam" id="TIGR01701">
    <property type="entry name" value="Fdhalpha-like"/>
    <property type="match status" value="1"/>
</dbReference>
<feature type="domain" description="Molybdopterin oxidoreductase" evidence="11">
    <location>
        <begin position="139"/>
        <end position="520"/>
    </location>
</feature>
<sequence length="795" mass="86726">MRMGASEDVFDKGQTAPTGRGKFVSGWQTMSKTGFIGKASSAAGGWGALKSVGKRLLESGAPISGVRTLLKTNQPDGFDCPGCAWGDPEHGSSFEFCENGVKAVSWEATEARVPPAFFASHTVSELRGWSDYELEKQGRLTHPMRYDRMSDKYLPVSWDEAFTEIGSILNGLDNPNRAEFYTSGRASNEAAFIYQLMVRLYGTNNFPDCSNMCHEASGVGLNASIGVGKGTVLLEDFEKADAIFVIGQNPGTNHPRMLGDLRRAALRGARIAVFNPIREKGLERFADPQDKIEMISGGSTKIATNYYQPRQGGDMAAVRGMSKAVFTADDAARAAGEPAIIDYDFIAEHAAEFEAYRAAVEATSWDTILDQSGLTRAEIEEAAHIYMKAGSVIATWAMGVTQHRHSVVIVREITNFMLLRGNVGRPGAGLCPVRGHSNVQGDRTVGIDEKAPPALLDALEKELGVTMPRKPGHNTVEAVAAMLEGEAQAFIALGGNFLRATPDSPLIIKAFENQKLTVNIATKLNHSHLVPGETSFVLPCLGRTEIDRNSAGRAQIVTVEDSMSMVHGSGGINPPASDELRSEVAIIAGIAEATLGSGPVNWKALADDYDLIRDMIERVIPGFENFNERVRVPRGFRLPNRAAERQWNTPAKKAIFFSGPLPEQTEHQQALTRENLFVLQTFRSHDQYNTTIYGMDDRYRGVYGERHVIFMNPADMQALGAHSRQRVDVVGEYGDGVERIAQNFRLVPYNIPRGSIGGYYPELNVLVPLSSYGKDSFTPTSKSVLVSVRLRPDAS</sequence>
<dbReference type="GO" id="GO:1990204">
    <property type="term" value="C:oxidoreductase complex"/>
    <property type="evidence" value="ECO:0007669"/>
    <property type="project" value="UniProtKB-ARBA"/>
</dbReference>
<gene>
    <name evidence="13" type="primary">ydeP</name>
    <name evidence="13" type="ORF">AGR2A_Cc110254</name>
</gene>
<dbReference type="InterPro" id="IPR010046">
    <property type="entry name" value="Mopterin_OxRdtse_a_bac"/>
</dbReference>
<dbReference type="InterPro" id="IPR006656">
    <property type="entry name" value="Mopterin_OxRdtase"/>
</dbReference>
<keyword evidence="7" id="KW-0560">Oxidoreductase</keyword>
<dbReference type="PANTHER" id="PTHR43105">
    <property type="entry name" value="RESPIRATORY NITRATE REDUCTASE"/>
    <property type="match status" value="1"/>
</dbReference>
<dbReference type="GO" id="GO:0045333">
    <property type="term" value="P:cellular respiration"/>
    <property type="evidence" value="ECO:0007669"/>
    <property type="project" value="UniProtKB-ARBA"/>
</dbReference>
<evidence type="ECO:0000259" key="11">
    <source>
        <dbReference type="Pfam" id="PF00384"/>
    </source>
</evidence>
<dbReference type="InterPro" id="IPR009010">
    <property type="entry name" value="Asp_de-COase-like_dom_sf"/>
</dbReference>
<feature type="region of interest" description="Disordered" evidence="10">
    <location>
        <begin position="1"/>
        <end position="21"/>
    </location>
</feature>
<dbReference type="GO" id="GO:0016020">
    <property type="term" value="C:membrane"/>
    <property type="evidence" value="ECO:0007669"/>
    <property type="project" value="TreeGrafter"/>
</dbReference>
<evidence type="ECO:0000313" key="14">
    <source>
        <dbReference type="Proteomes" id="UP000191933"/>
    </source>
</evidence>
<dbReference type="SUPFAM" id="SSF50692">
    <property type="entry name" value="ADC-like"/>
    <property type="match status" value="1"/>
</dbReference>
<dbReference type="CDD" id="cd02787">
    <property type="entry name" value="MopB_CT_ydeP"/>
    <property type="match status" value="1"/>
</dbReference>
<dbReference type="GO" id="GO:0051539">
    <property type="term" value="F:4 iron, 4 sulfur cluster binding"/>
    <property type="evidence" value="ECO:0007669"/>
    <property type="project" value="UniProtKB-KW"/>
</dbReference>
<dbReference type="Gene3D" id="3.40.228.10">
    <property type="entry name" value="Dimethylsulfoxide Reductase, domain 2"/>
    <property type="match status" value="1"/>
</dbReference>
<dbReference type="Pfam" id="PF01568">
    <property type="entry name" value="Molydop_binding"/>
    <property type="match status" value="1"/>
</dbReference>
<keyword evidence="14" id="KW-1185">Reference proteome</keyword>
<comment type="similarity">
    <text evidence="3">Belongs to the prokaryotic molybdopterin-containing oxidoreductase family.</text>
</comment>
<dbReference type="InterPro" id="IPR037951">
    <property type="entry name" value="MopB_CT_YdeP"/>
</dbReference>
<evidence type="ECO:0000256" key="10">
    <source>
        <dbReference type="SAM" id="MobiDB-lite"/>
    </source>
</evidence>
<dbReference type="GO" id="GO:0043546">
    <property type="term" value="F:molybdopterin cofactor binding"/>
    <property type="evidence" value="ECO:0007669"/>
    <property type="project" value="InterPro"/>
</dbReference>
<evidence type="ECO:0000313" key="13">
    <source>
        <dbReference type="EMBL" id="CUW87034.1"/>
    </source>
</evidence>
<dbReference type="Pfam" id="PF00384">
    <property type="entry name" value="Molybdopterin"/>
    <property type="match status" value="1"/>
</dbReference>
<keyword evidence="9" id="KW-0411">Iron-sulfur</keyword>
<dbReference type="SUPFAM" id="SSF53706">
    <property type="entry name" value="Formate dehydrogenase/DMSO reductase, domains 1-3"/>
    <property type="match status" value="1"/>
</dbReference>
<evidence type="ECO:0000256" key="4">
    <source>
        <dbReference type="ARBA" id="ARBA00022485"/>
    </source>
</evidence>
<proteinExistence type="inferred from homology"/>
<protein>
    <submittedName>
        <fullName evidence="13">Protein YdeP</fullName>
    </submittedName>
</protein>
<dbReference type="Gene3D" id="3.40.50.740">
    <property type="match status" value="1"/>
</dbReference>
<accession>A0A9W5AZ00</accession>
<keyword evidence="4" id="KW-0004">4Fe-4S</keyword>
<reference evidence="13 14" key="1">
    <citation type="submission" date="2016-01" db="EMBL/GenBank/DDBJ databases">
        <authorList>
            <person name="Regsiter A."/>
            <person name="william w."/>
        </authorList>
    </citation>
    <scope>NUCLEOTIDE SEQUENCE [LARGE SCALE GENOMIC DNA]</scope>
    <source>
        <strain evidence="13 14">CFBP 5494</strain>
    </source>
</reference>
<dbReference type="InterPro" id="IPR041953">
    <property type="entry name" value="YdeP_MopB"/>
</dbReference>
<dbReference type="Proteomes" id="UP000191933">
    <property type="component" value="Unassembled WGS sequence"/>
</dbReference>
<evidence type="ECO:0000256" key="9">
    <source>
        <dbReference type="ARBA" id="ARBA00023014"/>
    </source>
</evidence>
<dbReference type="GO" id="GO:0030151">
    <property type="term" value="F:molybdenum ion binding"/>
    <property type="evidence" value="ECO:0007669"/>
    <property type="project" value="InterPro"/>
</dbReference>
<dbReference type="PIRSF" id="PIRSF000144">
    <property type="entry name" value="CbbBc"/>
    <property type="match status" value="1"/>
</dbReference>
<keyword evidence="5" id="KW-0500">Molybdenum</keyword>
<evidence type="ECO:0000256" key="5">
    <source>
        <dbReference type="ARBA" id="ARBA00022505"/>
    </source>
</evidence>
<dbReference type="EMBL" id="FBVY01000003">
    <property type="protein sequence ID" value="CUW87034.1"/>
    <property type="molecule type" value="Genomic_DNA"/>
</dbReference>
<evidence type="ECO:0000256" key="7">
    <source>
        <dbReference type="ARBA" id="ARBA00023002"/>
    </source>
</evidence>
<comment type="cofactor">
    <cofactor evidence="1">
        <name>Mo-bis(molybdopterin guanine dinucleotide)</name>
        <dbReference type="ChEBI" id="CHEBI:60539"/>
    </cofactor>
</comment>
<comment type="caution">
    <text evidence="13">The sequence shown here is derived from an EMBL/GenBank/DDBJ whole genome shotgun (WGS) entry which is preliminary data.</text>
</comment>
<evidence type="ECO:0000256" key="3">
    <source>
        <dbReference type="ARBA" id="ARBA00010312"/>
    </source>
</evidence>
<dbReference type="CDD" id="cd02767">
    <property type="entry name" value="MopB_ydeP"/>
    <property type="match status" value="1"/>
</dbReference>
<dbReference type="PANTHER" id="PTHR43105:SF4">
    <property type="entry name" value="PROTEIN YDEP"/>
    <property type="match status" value="1"/>
</dbReference>
<evidence type="ECO:0000256" key="2">
    <source>
        <dbReference type="ARBA" id="ARBA00001966"/>
    </source>
</evidence>
<evidence type="ECO:0000256" key="8">
    <source>
        <dbReference type="ARBA" id="ARBA00023004"/>
    </source>
</evidence>